<dbReference type="EMBL" id="AP012489">
    <property type="protein sequence ID" value="BAN90221.1"/>
    <property type="molecule type" value="Genomic_DNA"/>
</dbReference>
<comment type="similarity">
    <text evidence="5">Belongs to the 4-toluene sulfonate uptake permease (TSUP) (TC 2.A.102) family.</text>
</comment>
<dbReference type="InterPro" id="IPR002781">
    <property type="entry name" value="TM_pro_TauE-like"/>
</dbReference>
<feature type="transmembrane region" description="Helical" evidence="5">
    <location>
        <begin position="237"/>
        <end position="257"/>
    </location>
</feature>
<keyword evidence="2 5" id="KW-0812">Transmembrane</keyword>
<evidence type="ECO:0000313" key="6">
    <source>
        <dbReference type="EMBL" id="BAN90221.1"/>
    </source>
</evidence>
<gene>
    <name evidence="6" type="ORF">ACAM_0752</name>
</gene>
<reference evidence="6 7" key="1">
    <citation type="journal article" date="2013" name="Appl. Environ. Microbiol.">
        <title>Variation of the Virus-Related Elements within Syntenic Genomes of the Hyperthermophilic Archaeon Aeropyrum.</title>
        <authorList>
            <person name="Daifuku T."/>
            <person name="Yoshida T."/>
            <person name="Kitamura T."/>
            <person name="Kawaichi S."/>
            <person name="Inoue T."/>
            <person name="Nomura K."/>
            <person name="Yoshida Y."/>
            <person name="Kuno S."/>
            <person name="Sako Y."/>
        </authorList>
    </citation>
    <scope>NUCLEOTIDE SEQUENCE [LARGE SCALE GENOMIC DNA]</scope>
    <source>
        <strain evidence="6 7">SY1</strain>
    </source>
</reference>
<evidence type="ECO:0000256" key="5">
    <source>
        <dbReference type="RuleBase" id="RU363041"/>
    </source>
</evidence>
<dbReference type="InterPro" id="IPR051598">
    <property type="entry name" value="TSUP/Inactive_protease-like"/>
</dbReference>
<dbReference type="AlphaFoldDB" id="U3TCS2"/>
<feature type="transmembrane region" description="Helical" evidence="5">
    <location>
        <begin position="189"/>
        <end position="206"/>
    </location>
</feature>
<keyword evidence="5" id="KW-1003">Cell membrane</keyword>
<protein>
    <recommendedName>
        <fullName evidence="5">Probable membrane transporter protein</fullName>
    </recommendedName>
</protein>
<dbReference type="STRING" id="1198449.ACAM_0752"/>
<evidence type="ECO:0000256" key="2">
    <source>
        <dbReference type="ARBA" id="ARBA00022692"/>
    </source>
</evidence>
<evidence type="ECO:0000256" key="4">
    <source>
        <dbReference type="ARBA" id="ARBA00023136"/>
    </source>
</evidence>
<dbReference type="GO" id="GO:0005886">
    <property type="term" value="C:plasma membrane"/>
    <property type="evidence" value="ECO:0007669"/>
    <property type="project" value="UniProtKB-SubCell"/>
</dbReference>
<feature type="transmembrane region" description="Helical" evidence="5">
    <location>
        <begin position="163"/>
        <end position="183"/>
    </location>
</feature>
<feature type="transmembrane region" description="Helical" evidence="5">
    <location>
        <begin position="63"/>
        <end position="84"/>
    </location>
</feature>
<comment type="subcellular location">
    <subcellularLocation>
        <location evidence="5">Cell membrane</location>
        <topology evidence="5">Multi-pass membrane protein</topology>
    </subcellularLocation>
    <subcellularLocation>
        <location evidence="1">Membrane</location>
        <topology evidence="1">Multi-pass membrane protein</topology>
    </subcellularLocation>
</comment>
<accession>U3TCS2</accession>
<feature type="transmembrane region" description="Helical" evidence="5">
    <location>
        <begin position="130"/>
        <end position="151"/>
    </location>
</feature>
<evidence type="ECO:0000256" key="1">
    <source>
        <dbReference type="ARBA" id="ARBA00004141"/>
    </source>
</evidence>
<proteinExistence type="inferred from homology"/>
<keyword evidence="7" id="KW-1185">Reference proteome</keyword>
<dbReference type="PANTHER" id="PTHR43701:SF2">
    <property type="entry name" value="MEMBRANE TRANSPORTER PROTEIN YJNA-RELATED"/>
    <property type="match status" value="1"/>
</dbReference>
<evidence type="ECO:0000256" key="3">
    <source>
        <dbReference type="ARBA" id="ARBA00022989"/>
    </source>
</evidence>
<dbReference type="PANTHER" id="PTHR43701">
    <property type="entry name" value="MEMBRANE TRANSPORTER PROTEIN MJ0441-RELATED"/>
    <property type="match status" value="1"/>
</dbReference>
<sequence length="271" mass="28096">MTASALDYGLGLGFGLIATPMLVILDLDPRQAIAVTLSAQVFSSLSALYAWRSTGTEGPPKQIIIVLAISALAGVVWGSLLMSLLEEEEALALYTAALVVVTAFFIVPMLDKSREGAGGPSRPYVLVLGGFVGGLSKALSGGGFSPIVVAAQRASGIDYRASLVAIPIIKPLAFITAAAVYSWAGHMNLTTAAVLTAGSILGSLLAPKLPGIMPIRWAQVLVVLALLAPKLPGIMPIRWAQVLVVLALAAAALKAVYRLSSEYGVFSWLGL</sequence>
<feature type="transmembrane region" description="Helical" evidence="5">
    <location>
        <begin position="6"/>
        <end position="25"/>
    </location>
</feature>
<organism evidence="6 7">
    <name type="scientific">Aeropyrum camini SY1 = JCM 12091</name>
    <dbReference type="NCBI Taxonomy" id="1198449"/>
    <lineage>
        <taxon>Archaea</taxon>
        <taxon>Thermoproteota</taxon>
        <taxon>Thermoprotei</taxon>
        <taxon>Desulfurococcales</taxon>
        <taxon>Desulfurococcaceae</taxon>
        <taxon>Aeropyrum</taxon>
    </lineage>
</organism>
<name>U3TCS2_9CREN</name>
<dbReference type="eggNOG" id="arCOG02050">
    <property type="taxonomic scope" value="Archaea"/>
</dbReference>
<dbReference type="Proteomes" id="UP000016887">
    <property type="component" value="Chromosome"/>
</dbReference>
<evidence type="ECO:0000313" key="7">
    <source>
        <dbReference type="Proteomes" id="UP000016887"/>
    </source>
</evidence>
<feature type="transmembrane region" description="Helical" evidence="5">
    <location>
        <begin position="32"/>
        <end position="51"/>
    </location>
</feature>
<dbReference type="KEGG" id="acj:ACAM_0752"/>
<keyword evidence="4 5" id="KW-0472">Membrane</keyword>
<keyword evidence="3 5" id="KW-1133">Transmembrane helix</keyword>
<feature type="transmembrane region" description="Helical" evidence="5">
    <location>
        <begin position="91"/>
        <end position="110"/>
    </location>
</feature>
<dbReference type="Pfam" id="PF01925">
    <property type="entry name" value="TauE"/>
    <property type="match status" value="1"/>
</dbReference>